<reference evidence="2 4" key="1">
    <citation type="submission" date="2008-03" db="EMBL/GenBank/DDBJ databases">
        <title>Annotation of Ixodes scapularis.</title>
        <authorList>
            <consortium name="Ixodes scapularis Genome Project Consortium"/>
            <person name="Caler E."/>
            <person name="Hannick L.I."/>
            <person name="Bidwell S."/>
            <person name="Joardar V."/>
            <person name="Thiagarajan M."/>
            <person name="Amedeo P."/>
            <person name="Galinsky K.J."/>
            <person name="Schobel S."/>
            <person name="Inman J."/>
            <person name="Hostetler J."/>
            <person name="Miller J."/>
            <person name="Hammond M."/>
            <person name="Megy K."/>
            <person name="Lawson D."/>
            <person name="Kodira C."/>
            <person name="Sutton G."/>
            <person name="Meyer J."/>
            <person name="Hill C.A."/>
            <person name="Birren B."/>
            <person name="Nene V."/>
            <person name="Collins F."/>
            <person name="Alarcon-Chaidez F."/>
            <person name="Wikel S."/>
            <person name="Strausberg R."/>
        </authorList>
    </citation>
    <scope>NUCLEOTIDE SEQUENCE [LARGE SCALE GENOMIC DNA]</scope>
    <source>
        <strain evidence="4">Wikel</strain>
        <strain evidence="2">Wikel colony</strain>
    </source>
</reference>
<feature type="region of interest" description="Disordered" evidence="1">
    <location>
        <begin position="1"/>
        <end position="92"/>
    </location>
</feature>
<gene>
    <name evidence="2" type="ORF">IscW_ISCW017716</name>
</gene>
<evidence type="ECO:0000256" key="1">
    <source>
        <dbReference type="SAM" id="MobiDB-lite"/>
    </source>
</evidence>
<evidence type="ECO:0000313" key="4">
    <source>
        <dbReference type="Proteomes" id="UP000001555"/>
    </source>
</evidence>
<proteinExistence type="predicted"/>
<dbReference type="EMBL" id="ABJB010466362">
    <property type="status" value="NOT_ANNOTATED_CDS"/>
    <property type="molecule type" value="Genomic_DNA"/>
</dbReference>
<dbReference type="EnsemblMetazoa" id="ISCW017716-RA">
    <property type="protein sequence ID" value="ISCW017716-PA"/>
    <property type="gene ID" value="ISCW017716"/>
</dbReference>
<organism>
    <name type="scientific">Ixodes scapularis</name>
    <name type="common">Black-legged tick</name>
    <name type="synonym">Deer tick</name>
    <dbReference type="NCBI Taxonomy" id="6945"/>
    <lineage>
        <taxon>Eukaryota</taxon>
        <taxon>Metazoa</taxon>
        <taxon>Ecdysozoa</taxon>
        <taxon>Arthropoda</taxon>
        <taxon>Chelicerata</taxon>
        <taxon>Arachnida</taxon>
        <taxon>Acari</taxon>
        <taxon>Parasitiformes</taxon>
        <taxon>Ixodida</taxon>
        <taxon>Ixodoidea</taxon>
        <taxon>Ixodidae</taxon>
        <taxon>Ixodinae</taxon>
        <taxon>Ixodes</taxon>
    </lineage>
</organism>
<name>B7PG39_IXOSC</name>
<dbReference type="AlphaFoldDB" id="B7PG39"/>
<evidence type="ECO:0000313" key="3">
    <source>
        <dbReference type="EnsemblMetazoa" id="ISCW017716-PA"/>
    </source>
</evidence>
<dbReference type="HOGENOM" id="CLU_2415709_0_0_1"/>
<dbReference type="EMBL" id="DS706211">
    <property type="protein sequence ID" value="EEC05561.1"/>
    <property type="molecule type" value="Genomic_DNA"/>
</dbReference>
<reference evidence="3" key="2">
    <citation type="submission" date="2020-05" db="UniProtKB">
        <authorList>
            <consortium name="EnsemblMetazoa"/>
        </authorList>
    </citation>
    <scope>IDENTIFICATION</scope>
    <source>
        <strain evidence="3">wikel</strain>
    </source>
</reference>
<dbReference type="VEuPathDB" id="VectorBase:ISCW017716"/>
<dbReference type="PaxDb" id="6945-B7PG39"/>
<sequence>MRSGGNCPLSRGKHVVGAAPPSPERRPAGLLPSPEPRKRGLPAPVGPRSGPEAGPGSPFARCVPLGGHLAPSEDGTLRPAGAGTLPAAPIRS</sequence>
<dbReference type="VEuPathDB" id="VectorBase:ISCI017716"/>
<dbReference type="InParanoid" id="B7PG39"/>
<keyword evidence="4" id="KW-1185">Reference proteome</keyword>
<protein>
    <submittedName>
        <fullName evidence="2 3">Uncharacterized protein</fullName>
    </submittedName>
</protein>
<accession>B7PG39</accession>
<evidence type="ECO:0000313" key="2">
    <source>
        <dbReference type="EMBL" id="EEC05561.1"/>
    </source>
</evidence>
<dbReference type="Proteomes" id="UP000001555">
    <property type="component" value="Unassembled WGS sequence"/>
</dbReference>